<dbReference type="EMBL" id="QOUW02000073">
    <property type="protein sequence ID" value="RIW10366.1"/>
    <property type="molecule type" value="Genomic_DNA"/>
</dbReference>
<dbReference type="GeneID" id="83582115"/>
<proteinExistence type="predicted"/>
<dbReference type="KEGG" id="vhr:AL538_16125"/>
<dbReference type="Proteomes" id="UP000067422">
    <property type="component" value="Chromosome 1"/>
</dbReference>
<feature type="transmembrane region" description="Helical" evidence="1">
    <location>
        <begin position="46"/>
        <end position="70"/>
    </location>
</feature>
<evidence type="ECO:0000256" key="1">
    <source>
        <dbReference type="SAM" id="Phobius"/>
    </source>
</evidence>
<keyword evidence="1" id="KW-0812">Transmembrane</keyword>
<evidence type="ECO:0000313" key="4">
    <source>
        <dbReference type="Proteomes" id="UP000067422"/>
    </source>
</evidence>
<evidence type="ECO:0000313" key="3">
    <source>
        <dbReference type="EMBL" id="RIW10366.1"/>
    </source>
</evidence>
<sequence length="222" mass="23784">MFVDTVKSAFASLNTHKQAIAKATALPILFSVILDLLLGASEGDGAAIFVQILMALLSAIVAINVHSIILKGPQSVPQWGRFTLGKIEMWFIGHYLVMTVAVVAVAAIFAMINVALAAIVLFALGVICCRLVLVFPAIAIGKGVSFPYAWNLTKGYTWYMMGVVILVPLLCGIAISPLAYLQLPILMSLLSFLVTIIGIAILSKAYEQLSGFDGQSYSQQSF</sequence>
<accession>A0A3A1PV49</accession>
<feature type="transmembrane region" description="Helical" evidence="1">
    <location>
        <begin position="181"/>
        <end position="202"/>
    </location>
</feature>
<name>A0A3A1PV49_VIBHA</name>
<reference evidence="2" key="2">
    <citation type="submission" date="2018-01" db="EMBL/GenBank/DDBJ databases">
        <title>FDA dAtabase for Regulatory Grade micrObial Sequences (FDA-ARGOS): Supporting development and validation of Infectious Disease Dx tests.</title>
        <authorList>
            <person name="Hoffmann M."/>
            <person name="Allard M."/>
            <person name="Evans P."/>
            <person name="Brown E."/>
            <person name="Tallon L."/>
            <person name="Sadzewicz L."/>
            <person name="Sengamalay N."/>
            <person name="Ott S."/>
            <person name="Godinez A."/>
            <person name="Nagaraj S."/>
            <person name="Vyas G."/>
            <person name="Aluvathingal J."/>
            <person name="Nadendla S."/>
            <person name="Geyer C."/>
            <person name="Sichtig H."/>
        </authorList>
    </citation>
    <scope>NUCLEOTIDE SEQUENCE</scope>
    <source>
        <strain evidence="2">FDAARGOS_107</strain>
    </source>
</reference>
<dbReference type="OrthoDB" id="5903637at2"/>
<feature type="transmembrane region" description="Helical" evidence="1">
    <location>
        <begin position="20"/>
        <end position="40"/>
    </location>
</feature>
<reference evidence="3 5" key="3">
    <citation type="submission" date="2018-08" db="EMBL/GenBank/DDBJ databases">
        <title>Vibrio harveyi strains pathogenic to white snook Centropomus viridis Lockington (1877) and potential probiotic bacteria.</title>
        <authorList>
            <person name="Soto-Rodriguez S."/>
            <person name="Gomez-Gil B."/>
            <person name="Lozano-Olvera R."/>
        </authorList>
    </citation>
    <scope>NUCLEOTIDE SEQUENCE [LARGE SCALE GENOMIC DNA]</scope>
    <source>
        <strain evidence="3 5">CAIM 1508</strain>
    </source>
</reference>
<keyword evidence="1" id="KW-1133">Transmembrane helix</keyword>
<feature type="transmembrane region" description="Helical" evidence="1">
    <location>
        <begin position="156"/>
        <end position="175"/>
    </location>
</feature>
<feature type="transmembrane region" description="Helical" evidence="1">
    <location>
        <begin position="91"/>
        <end position="112"/>
    </location>
</feature>
<keyword evidence="1" id="KW-0472">Membrane</keyword>
<organism evidence="3 5">
    <name type="scientific">Vibrio harveyi</name>
    <name type="common">Beneckea harveyi</name>
    <dbReference type="NCBI Taxonomy" id="669"/>
    <lineage>
        <taxon>Bacteria</taxon>
        <taxon>Pseudomonadati</taxon>
        <taxon>Pseudomonadota</taxon>
        <taxon>Gammaproteobacteria</taxon>
        <taxon>Vibrionales</taxon>
        <taxon>Vibrionaceae</taxon>
        <taxon>Vibrio</taxon>
    </lineage>
</organism>
<keyword evidence="4" id="KW-1185">Reference proteome</keyword>
<dbReference type="RefSeq" id="WP_005450635.1">
    <property type="nucleotide sequence ID" value="NZ_AP031614.1"/>
</dbReference>
<dbReference type="EMBL" id="CP014038">
    <property type="protein sequence ID" value="AMF99140.1"/>
    <property type="molecule type" value="Genomic_DNA"/>
</dbReference>
<feature type="transmembrane region" description="Helical" evidence="1">
    <location>
        <begin position="118"/>
        <end position="144"/>
    </location>
</feature>
<evidence type="ECO:0000313" key="2">
    <source>
        <dbReference type="EMBL" id="AMF99140.1"/>
    </source>
</evidence>
<dbReference type="AlphaFoldDB" id="A0A3A1PV49"/>
<protein>
    <submittedName>
        <fullName evidence="3">Uncharacterized protein</fullName>
    </submittedName>
</protein>
<dbReference type="Proteomes" id="UP000253437">
    <property type="component" value="Unassembled WGS sequence"/>
</dbReference>
<gene>
    <name evidence="2" type="ORF">AL538_16125</name>
    <name evidence="3" type="ORF">DS957_017120</name>
</gene>
<evidence type="ECO:0000313" key="5">
    <source>
        <dbReference type="Proteomes" id="UP000253437"/>
    </source>
</evidence>
<reference evidence="4" key="1">
    <citation type="submission" date="2015-12" db="EMBL/GenBank/DDBJ databases">
        <title>FDA dAtabase for Regulatory Grade micrObial Sequences (FDA-ARGOS): Supporting development and validation of Infectious Disease Dx tests.</title>
        <authorList>
            <person name="Hoffmann M."/>
            <person name="Allard M."/>
            <person name="Evans P."/>
            <person name="Brown E."/>
            <person name="Tallon L.J."/>
            <person name="Sadzewicz L."/>
            <person name="Sengamalay N."/>
            <person name="Ott S."/>
            <person name="Godinez A."/>
            <person name="Nagaraj S."/>
            <person name="Vyas G."/>
            <person name="Aluvathingal J."/>
            <person name="Nadendla S."/>
            <person name="Geyer C."/>
            <person name="Sichtig H."/>
        </authorList>
    </citation>
    <scope>NUCLEOTIDE SEQUENCE [LARGE SCALE GENOMIC DNA]</scope>
    <source>
        <strain evidence="4">ATCC 43516</strain>
    </source>
</reference>